<gene>
    <name evidence="6" type="ORF">PPRIM_AZ9-3.1.T0410014</name>
</gene>
<protein>
    <recommendedName>
        <fullName evidence="5">Protein kinase domain-containing protein</fullName>
    </recommendedName>
</protein>
<feature type="region of interest" description="Disordered" evidence="4">
    <location>
        <begin position="413"/>
        <end position="445"/>
    </location>
</feature>
<evidence type="ECO:0000256" key="2">
    <source>
        <dbReference type="ARBA" id="ARBA00022741"/>
    </source>
</evidence>
<dbReference type="AlphaFoldDB" id="A0A8S1LMF9"/>
<dbReference type="InterPro" id="IPR000719">
    <property type="entry name" value="Prot_kinase_dom"/>
</dbReference>
<evidence type="ECO:0000256" key="1">
    <source>
        <dbReference type="ARBA" id="ARBA00011245"/>
    </source>
</evidence>
<feature type="compositionally biased region" description="Polar residues" evidence="4">
    <location>
        <begin position="427"/>
        <end position="437"/>
    </location>
</feature>
<accession>A0A8S1LMF9</accession>
<dbReference type="Proteomes" id="UP000688137">
    <property type="component" value="Unassembled WGS sequence"/>
</dbReference>
<evidence type="ECO:0000259" key="5">
    <source>
        <dbReference type="PROSITE" id="PS50011"/>
    </source>
</evidence>
<evidence type="ECO:0000256" key="4">
    <source>
        <dbReference type="SAM" id="MobiDB-lite"/>
    </source>
</evidence>
<dbReference type="Pfam" id="PF00069">
    <property type="entry name" value="Pkinase"/>
    <property type="match status" value="1"/>
</dbReference>
<dbReference type="PANTHER" id="PTHR24347">
    <property type="entry name" value="SERINE/THREONINE-PROTEIN KINASE"/>
    <property type="match status" value="1"/>
</dbReference>
<dbReference type="EMBL" id="CAJJDM010000040">
    <property type="protein sequence ID" value="CAD8067492.1"/>
    <property type="molecule type" value="Genomic_DNA"/>
</dbReference>
<keyword evidence="7" id="KW-1185">Reference proteome</keyword>
<sequence>MNSQKQNFCGNSANYDSFWIKSPQNNVIIQQEEFFIVLRQNNLKMKKLKIAEHLIIYSKTKSINCLNCQLEKVKNSLVIQQGLKISKQGKYLEIFGEIDQLYDHLKKYCVQVNFLQIYKLCSVNVEKEKKKIYKIRHRVTNEEKIAKVYELDGGDMQQINKEIQILRLLKHKNIVQMEELFQEDNRLILVFDNLEGGDFAKLLNQNKFCEDNIRIIIKQILQGIVYLHDLGIFHRDLKPENILFKNQDQIEQLQIIDFALADFYCNDHKYLFTRCGTPGYVAPEILQDKKYTLNVDVFSIGVILYMLLTQKNPFIKEQYNYEQIITANYDGHIDYSEVKCSTECLDLLKKCLKVDQHKRISARDALNHPFILGTFQTEQIQFRIKTQVQLQKQQSNGSLRKIIPIGTIDSPRFSQKQSIKSLHTESPIDTTSDSPGTPKSARTENRFANLKFSKSHQWNSFRVSKFKK</sequence>
<dbReference type="OMA" id="HTESPID"/>
<feature type="domain" description="Protein kinase" evidence="5">
    <location>
        <begin position="118"/>
        <end position="371"/>
    </location>
</feature>
<dbReference type="PROSITE" id="PS00108">
    <property type="entry name" value="PROTEIN_KINASE_ST"/>
    <property type="match status" value="1"/>
</dbReference>
<evidence type="ECO:0000256" key="3">
    <source>
        <dbReference type="ARBA" id="ARBA00022840"/>
    </source>
</evidence>
<comment type="caution">
    <text evidence="6">The sequence shown here is derived from an EMBL/GenBank/DDBJ whole genome shotgun (WGS) entry which is preliminary data.</text>
</comment>
<evidence type="ECO:0000313" key="7">
    <source>
        <dbReference type="Proteomes" id="UP000688137"/>
    </source>
</evidence>
<name>A0A8S1LMF9_PARPR</name>
<reference evidence="6" key="1">
    <citation type="submission" date="2021-01" db="EMBL/GenBank/DDBJ databases">
        <authorList>
            <consortium name="Genoscope - CEA"/>
            <person name="William W."/>
        </authorList>
    </citation>
    <scope>NUCLEOTIDE SEQUENCE</scope>
</reference>
<keyword evidence="3" id="KW-0067">ATP-binding</keyword>
<proteinExistence type="predicted"/>
<dbReference type="GO" id="GO:0005524">
    <property type="term" value="F:ATP binding"/>
    <property type="evidence" value="ECO:0007669"/>
    <property type="project" value="UniProtKB-KW"/>
</dbReference>
<dbReference type="SMART" id="SM00220">
    <property type="entry name" value="S_TKc"/>
    <property type="match status" value="1"/>
</dbReference>
<organism evidence="6 7">
    <name type="scientific">Paramecium primaurelia</name>
    <dbReference type="NCBI Taxonomy" id="5886"/>
    <lineage>
        <taxon>Eukaryota</taxon>
        <taxon>Sar</taxon>
        <taxon>Alveolata</taxon>
        <taxon>Ciliophora</taxon>
        <taxon>Intramacronucleata</taxon>
        <taxon>Oligohymenophorea</taxon>
        <taxon>Peniculida</taxon>
        <taxon>Parameciidae</taxon>
        <taxon>Paramecium</taxon>
    </lineage>
</organism>
<dbReference type="FunFam" id="1.10.510.10:FF:000571">
    <property type="entry name" value="Maternal embryonic leucine zipper kinase"/>
    <property type="match status" value="1"/>
</dbReference>
<comment type="subunit">
    <text evidence="1">Monomer.</text>
</comment>
<keyword evidence="2" id="KW-0547">Nucleotide-binding</keyword>
<dbReference type="InterPro" id="IPR008271">
    <property type="entry name" value="Ser/Thr_kinase_AS"/>
</dbReference>
<dbReference type="PROSITE" id="PS50011">
    <property type="entry name" value="PROTEIN_KINASE_DOM"/>
    <property type="match status" value="1"/>
</dbReference>
<dbReference type="GO" id="GO:0004672">
    <property type="term" value="F:protein kinase activity"/>
    <property type="evidence" value="ECO:0007669"/>
    <property type="project" value="InterPro"/>
</dbReference>
<evidence type="ECO:0000313" key="6">
    <source>
        <dbReference type="EMBL" id="CAD8067492.1"/>
    </source>
</evidence>